<protein>
    <recommendedName>
        <fullName evidence="3">Ethanolamine utilization protein</fullName>
    </recommendedName>
</protein>
<dbReference type="Proteomes" id="UP000623967">
    <property type="component" value="Unassembled WGS sequence"/>
</dbReference>
<organism evidence="1 2">
    <name type="scientific">Neobacillus paridis</name>
    <dbReference type="NCBI Taxonomy" id="2803862"/>
    <lineage>
        <taxon>Bacteria</taxon>
        <taxon>Bacillati</taxon>
        <taxon>Bacillota</taxon>
        <taxon>Bacilli</taxon>
        <taxon>Bacillales</taxon>
        <taxon>Bacillaceae</taxon>
        <taxon>Neobacillus</taxon>
    </lineage>
</organism>
<keyword evidence="2" id="KW-1185">Reference proteome</keyword>
<gene>
    <name evidence="1" type="ORF">JK635_21655</name>
</gene>
<comment type="caution">
    <text evidence="1">The sequence shown here is derived from an EMBL/GenBank/DDBJ whole genome shotgun (WGS) entry which is preliminary data.</text>
</comment>
<evidence type="ECO:0000313" key="1">
    <source>
        <dbReference type="EMBL" id="MBL4954768.1"/>
    </source>
</evidence>
<sequence>MDFERLVEAVYQELACKLKQDKKQGSVCVLSHNRVPELERIFKESSDIVYFSKENYLEHGPYKMVLIPRLTVTMLANLANGIGTTVEEQFILYQLLQGQKVIVLQNGVEYREYKKQSPALLYKVYEEYEKKLKGFGVFFLYSNELLKEPKQLEKEKPEQLTEQELKVPCKKSSKITKRVISEADLQKMHLQNIKEIIISDKSIITPLAKDFIRTHHLVITHQGRELS</sequence>
<dbReference type="RefSeq" id="WP_202656011.1">
    <property type="nucleotide sequence ID" value="NZ_JAESWB010000365.1"/>
</dbReference>
<proteinExistence type="predicted"/>
<name>A0ABS1TUA8_9BACI</name>
<evidence type="ECO:0000313" key="2">
    <source>
        <dbReference type="Proteomes" id="UP000623967"/>
    </source>
</evidence>
<evidence type="ECO:0008006" key="3">
    <source>
        <dbReference type="Google" id="ProtNLM"/>
    </source>
</evidence>
<dbReference type="EMBL" id="JAESWB010000365">
    <property type="protein sequence ID" value="MBL4954768.1"/>
    <property type="molecule type" value="Genomic_DNA"/>
</dbReference>
<dbReference type="PIRSF" id="PIRSF034981">
    <property type="entry name" value="Eut_put"/>
    <property type="match status" value="1"/>
</dbReference>
<accession>A0ABS1TUA8</accession>
<dbReference type="InterPro" id="IPR013372">
    <property type="entry name" value="Eut_put"/>
</dbReference>
<reference evidence="1 2" key="1">
    <citation type="submission" date="2021-01" db="EMBL/GenBank/DDBJ databases">
        <title>Genome public.</title>
        <authorList>
            <person name="Liu C."/>
            <person name="Sun Q."/>
        </authorList>
    </citation>
    <scope>NUCLEOTIDE SEQUENCE [LARGE SCALE GENOMIC DNA]</scope>
    <source>
        <strain evidence="1 2">YIM B02564</strain>
    </source>
</reference>